<gene>
    <name evidence="3" type="ORF">FCULG_00007534</name>
</gene>
<evidence type="ECO:0000313" key="4">
    <source>
        <dbReference type="Proteomes" id="UP000241587"/>
    </source>
</evidence>
<protein>
    <submittedName>
        <fullName evidence="3">Uncharacterized protein</fullName>
    </submittedName>
</protein>
<feature type="non-terminal residue" evidence="3">
    <location>
        <position position="1"/>
    </location>
</feature>
<evidence type="ECO:0000313" key="3">
    <source>
        <dbReference type="EMBL" id="PTD09282.1"/>
    </source>
</evidence>
<feature type="coiled-coil region" evidence="1">
    <location>
        <begin position="33"/>
        <end position="71"/>
    </location>
</feature>
<dbReference type="OrthoDB" id="5084952at2759"/>
<organism evidence="3 4">
    <name type="scientific">Fusarium culmorum</name>
    <dbReference type="NCBI Taxonomy" id="5516"/>
    <lineage>
        <taxon>Eukaryota</taxon>
        <taxon>Fungi</taxon>
        <taxon>Dikarya</taxon>
        <taxon>Ascomycota</taxon>
        <taxon>Pezizomycotina</taxon>
        <taxon>Sordariomycetes</taxon>
        <taxon>Hypocreomycetidae</taxon>
        <taxon>Hypocreales</taxon>
        <taxon>Nectriaceae</taxon>
        <taxon>Fusarium</taxon>
    </lineage>
</organism>
<dbReference type="AlphaFoldDB" id="A0A2T4H0F0"/>
<accession>A0A2T4H0F0</accession>
<sequence>PALEEELDLPIETGNKDKEEIAPTHPDFHKDKVTKLKHKLQELEKRYNNLLNAAKFNSKVAKNKIEELKGKISNIANLAENLKPIIRDFIINLLNKREEITKYIYKKYKHFKSELMNAFRIINKKREAEIKIHKLVQKGSAASYLSEY</sequence>
<feature type="compositionally biased region" description="Basic and acidic residues" evidence="2">
    <location>
        <begin position="14"/>
        <end position="26"/>
    </location>
</feature>
<keyword evidence="4" id="KW-1185">Reference proteome</keyword>
<feature type="region of interest" description="Disordered" evidence="2">
    <location>
        <begin position="1"/>
        <end position="26"/>
    </location>
</feature>
<dbReference type="EMBL" id="PVEM01000003">
    <property type="protein sequence ID" value="PTD09282.1"/>
    <property type="molecule type" value="Genomic_DNA"/>
</dbReference>
<keyword evidence="1" id="KW-0175">Coiled coil</keyword>
<dbReference type="Proteomes" id="UP000241587">
    <property type="component" value="Unassembled WGS sequence"/>
</dbReference>
<reference evidence="3 4" key="1">
    <citation type="submission" date="2018-02" db="EMBL/GenBank/DDBJ databases">
        <title>Fusarium culmorum secondary metabolites in fungal-bacterial-plant interactions.</title>
        <authorList>
            <person name="Schmidt R."/>
        </authorList>
    </citation>
    <scope>NUCLEOTIDE SEQUENCE [LARGE SCALE GENOMIC DNA]</scope>
    <source>
        <strain evidence="3 4">PV</strain>
    </source>
</reference>
<name>A0A2T4H0F0_FUSCU</name>
<comment type="caution">
    <text evidence="3">The sequence shown here is derived from an EMBL/GenBank/DDBJ whole genome shotgun (WGS) entry which is preliminary data.</text>
</comment>
<evidence type="ECO:0000256" key="1">
    <source>
        <dbReference type="SAM" id="Coils"/>
    </source>
</evidence>
<proteinExistence type="predicted"/>
<evidence type="ECO:0000256" key="2">
    <source>
        <dbReference type="SAM" id="MobiDB-lite"/>
    </source>
</evidence>